<name>A0A0C3SE21_PHLG1</name>
<reference evidence="1 2" key="1">
    <citation type="journal article" date="2014" name="PLoS Genet.">
        <title>Analysis of the Phlebiopsis gigantea genome, transcriptome and secretome provides insight into its pioneer colonization strategies of wood.</title>
        <authorList>
            <person name="Hori C."/>
            <person name="Ishida T."/>
            <person name="Igarashi K."/>
            <person name="Samejima M."/>
            <person name="Suzuki H."/>
            <person name="Master E."/>
            <person name="Ferreira P."/>
            <person name="Ruiz-Duenas F.J."/>
            <person name="Held B."/>
            <person name="Canessa P."/>
            <person name="Larrondo L.F."/>
            <person name="Schmoll M."/>
            <person name="Druzhinina I.S."/>
            <person name="Kubicek C.P."/>
            <person name="Gaskell J.A."/>
            <person name="Kersten P."/>
            <person name="St John F."/>
            <person name="Glasner J."/>
            <person name="Sabat G."/>
            <person name="Splinter BonDurant S."/>
            <person name="Syed K."/>
            <person name="Yadav J."/>
            <person name="Mgbeahuruike A.C."/>
            <person name="Kovalchuk A."/>
            <person name="Asiegbu F.O."/>
            <person name="Lackner G."/>
            <person name="Hoffmeister D."/>
            <person name="Rencoret J."/>
            <person name="Gutierrez A."/>
            <person name="Sun H."/>
            <person name="Lindquist E."/>
            <person name="Barry K."/>
            <person name="Riley R."/>
            <person name="Grigoriev I.V."/>
            <person name="Henrissat B."/>
            <person name="Kues U."/>
            <person name="Berka R.M."/>
            <person name="Martinez A.T."/>
            <person name="Covert S.F."/>
            <person name="Blanchette R.A."/>
            <person name="Cullen D."/>
        </authorList>
    </citation>
    <scope>NUCLEOTIDE SEQUENCE [LARGE SCALE GENOMIC DNA]</scope>
    <source>
        <strain evidence="1 2">11061_1 CR5-6</strain>
    </source>
</reference>
<protein>
    <submittedName>
        <fullName evidence="1">Uncharacterized protein</fullName>
    </submittedName>
</protein>
<evidence type="ECO:0000313" key="1">
    <source>
        <dbReference type="EMBL" id="KIP10150.1"/>
    </source>
</evidence>
<dbReference type="EMBL" id="KN840458">
    <property type="protein sequence ID" value="KIP10150.1"/>
    <property type="molecule type" value="Genomic_DNA"/>
</dbReference>
<sequence length="86" mass="9749">MSATARTRFALDLVRGCPVIHLWVMLDFFLNFVNDLSPGSTWSRYTAKSKMVLQLMRGNITAIPDDSLLVNTNLDNSQMVLTQMQK</sequence>
<dbReference type="Proteomes" id="UP000053257">
    <property type="component" value="Unassembled WGS sequence"/>
</dbReference>
<proteinExistence type="predicted"/>
<evidence type="ECO:0000313" key="2">
    <source>
        <dbReference type="Proteomes" id="UP000053257"/>
    </source>
</evidence>
<organism evidence="1 2">
    <name type="scientific">Phlebiopsis gigantea (strain 11061_1 CR5-6)</name>
    <name type="common">White-rot fungus</name>
    <name type="synonym">Peniophora gigantea</name>
    <dbReference type="NCBI Taxonomy" id="745531"/>
    <lineage>
        <taxon>Eukaryota</taxon>
        <taxon>Fungi</taxon>
        <taxon>Dikarya</taxon>
        <taxon>Basidiomycota</taxon>
        <taxon>Agaricomycotina</taxon>
        <taxon>Agaricomycetes</taxon>
        <taxon>Polyporales</taxon>
        <taxon>Phanerochaetaceae</taxon>
        <taxon>Phlebiopsis</taxon>
    </lineage>
</organism>
<keyword evidence="2" id="KW-1185">Reference proteome</keyword>
<dbReference type="STRING" id="745531.A0A0C3SE21"/>
<dbReference type="AlphaFoldDB" id="A0A0C3SE21"/>
<accession>A0A0C3SE21</accession>
<gene>
    <name evidence="1" type="ORF">PHLGIDRAFT_274226</name>
</gene>
<dbReference type="HOGENOM" id="CLU_2498619_0_0_1"/>